<dbReference type="PANTHER" id="PTHR13353:SF5">
    <property type="entry name" value="TRANSMEMBRANE PROTEIN 19"/>
    <property type="match status" value="1"/>
</dbReference>
<feature type="transmembrane region" description="Helical" evidence="6">
    <location>
        <begin position="283"/>
        <end position="305"/>
    </location>
</feature>
<feature type="transmembrane region" description="Helical" evidence="6">
    <location>
        <begin position="220"/>
        <end position="237"/>
    </location>
</feature>
<evidence type="ECO:0000313" key="8">
    <source>
        <dbReference type="Proteomes" id="UP001056855"/>
    </source>
</evidence>
<dbReference type="GO" id="GO:0016020">
    <property type="term" value="C:membrane"/>
    <property type="evidence" value="ECO:0007669"/>
    <property type="project" value="UniProtKB-SubCell"/>
</dbReference>
<keyword evidence="3 6" id="KW-0812">Transmembrane</keyword>
<keyword evidence="5 6" id="KW-0472">Membrane</keyword>
<dbReference type="RefSeq" id="WP_254158491.1">
    <property type="nucleotide sequence ID" value="NZ_CP100355.1"/>
</dbReference>
<feature type="transmembrane region" description="Helical" evidence="6">
    <location>
        <begin position="119"/>
        <end position="140"/>
    </location>
</feature>
<dbReference type="InterPro" id="IPR002794">
    <property type="entry name" value="DUF92_TMEM19"/>
</dbReference>
<feature type="transmembrane region" description="Helical" evidence="6">
    <location>
        <begin position="418"/>
        <end position="436"/>
    </location>
</feature>
<evidence type="ECO:0000256" key="1">
    <source>
        <dbReference type="ARBA" id="ARBA00004141"/>
    </source>
</evidence>
<evidence type="ECO:0000256" key="4">
    <source>
        <dbReference type="ARBA" id="ARBA00022989"/>
    </source>
</evidence>
<reference evidence="7" key="1">
    <citation type="submission" date="2022-06" db="EMBL/GenBank/DDBJ databases">
        <title>Diverse halophilic archaea isolated from saline environments.</title>
        <authorList>
            <person name="Cui H.-L."/>
        </authorList>
    </citation>
    <scope>NUCLEOTIDE SEQUENCE</scope>
    <source>
        <strain evidence="7">WLHS1</strain>
    </source>
</reference>
<protein>
    <submittedName>
        <fullName evidence="7">DUF92 domain-containing protein</fullName>
    </submittedName>
</protein>
<dbReference type="AlphaFoldDB" id="A0A9E7STS0"/>
<feature type="transmembrane region" description="Helical" evidence="6">
    <location>
        <begin position="87"/>
        <end position="107"/>
    </location>
</feature>
<keyword evidence="8" id="KW-1185">Reference proteome</keyword>
<name>A0A9E7STS0_9EURY</name>
<dbReference type="EMBL" id="CP100355">
    <property type="protein sequence ID" value="UTF53979.1"/>
    <property type="molecule type" value="Genomic_DNA"/>
</dbReference>
<comment type="subcellular location">
    <subcellularLocation>
        <location evidence="1">Membrane</location>
        <topology evidence="1">Multi-pass membrane protein</topology>
    </subcellularLocation>
</comment>
<dbReference type="Pfam" id="PF01940">
    <property type="entry name" value="DUF92"/>
    <property type="match status" value="1"/>
</dbReference>
<comment type="similarity">
    <text evidence="2">Belongs to the TMEM19 family.</text>
</comment>
<feature type="transmembrane region" description="Helical" evidence="6">
    <location>
        <begin position="63"/>
        <end position="81"/>
    </location>
</feature>
<evidence type="ECO:0000256" key="3">
    <source>
        <dbReference type="ARBA" id="ARBA00022692"/>
    </source>
</evidence>
<feature type="transmembrane region" description="Helical" evidence="6">
    <location>
        <begin position="385"/>
        <end position="406"/>
    </location>
</feature>
<feature type="transmembrane region" description="Helical" evidence="6">
    <location>
        <begin position="243"/>
        <end position="262"/>
    </location>
</feature>
<gene>
    <name evidence="7" type="ORF">NGM29_01445</name>
</gene>
<keyword evidence="4 6" id="KW-1133">Transmembrane helix</keyword>
<proteinExistence type="inferred from homology"/>
<organism evidence="7 8">
    <name type="scientific">Natronosalvus rutilus</name>
    <dbReference type="NCBI Taxonomy" id="2953753"/>
    <lineage>
        <taxon>Archaea</taxon>
        <taxon>Methanobacteriati</taxon>
        <taxon>Methanobacteriota</taxon>
        <taxon>Stenosarchaea group</taxon>
        <taxon>Halobacteria</taxon>
        <taxon>Halobacteriales</taxon>
        <taxon>Natrialbaceae</taxon>
        <taxon>Natronosalvus</taxon>
    </lineage>
</organism>
<evidence type="ECO:0000256" key="6">
    <source>
        <dbReference type="SAM" id="Phobius"/>
    </source>
</evidence>
<dbReference type="Proteomes" id="UP001056855">
    <property type="component" value="Chromosome"/>
</dbReference>
<evidence type="ECO:0000256" key="2">
    <source>
        <dbReference type="ARBA" id="ARBA00009012"/>
    </source>
</evidence>
<sequence>MTTPVRRAGAFAALCTLSLAVPIFGPELSAPIALVLALVAVAVTDGPVFDLFAFPDDYAEGHLFGLLTFVLAATTLGLLAVNWSLPLSIFVGVVFLVGYGSLAETFVRTRTDADILQTIAFGAVGSVAAIAGQLGARLATDAPLESAFPVVVFLAVSGTFLAALLRDVLISYDDPIVLLTVGLSLWLLYELEPSVDVAGIVIAIAITIAIGYVSYALGAASIAGMLTGILLALLTIVLGDYGWFAVLITFFGVGSLSTRFRYEQKTDRGVAEENDGARGSSNVIGNTAAALVAVVGFAASEAGLLTVDPDLFLFAFAGSIATALSDTLSSEIGSVFDSPRLITTFERVEPGTDGGVTWQGELAGVVGAAAVAGVSYVAYPGVGLTGALVIGVAGFLGMTADSILGATLEGDLLGNQSVNFLATVSGALAGAVLYAVV</sequence>
<dbReference type="PANTHER" id="PTHR13353">
    <property type="entry name" value="TRANSMEMBRANE PROTEIN 19"/>
    <property type="match status" value="1"/>
</dbReference>
<evidence type="ECO:0000313" key="7">
    <source>
        <dbReference type="EMBL" id="UTF53979.1"/>
    </source>
</evidence>
<feature type="transmembrane region" description="Helical" evidence="6">
    <location>
        <begin position="362"/>
        <end position="379"/>
    </location>
</feature>
<evidence type="ECO:0000256" key="5">
    <source>
        <dbReference type="ARBA" id="ARBA00023136"/>
    </source>
</evidence>
<feature type="transmembrane region" description="Helical" evidence="6">
    <location>
        <begin position="195"/>
        <end position="213"/>
    </location>
</feature>
<feature type="transmembrane region" description="Helical" evidence="6">
    <location>
        <begin position="30"/>
        <end position="51"/>
    </location>
</feature>
<feature type="transmembrane region" description="Helical" evidence="6">
    <location>
        <begin position="146"/>
        <end position="165"/>
    </location>
</feature>
<accession>A0A9E7STS0</accession>
<dbReference type="GeneID" id="73288669"/>
<dbReference type="KEGG" id="sawl:NGM29_01445"/>